<feature type="transmembrane region" description="Helical" evidence="7">
    <location>
        <begin position="7"/>
        <end position="25"/>
    </location>
</feature>
<feature type="non-terminal residue" evidence="8">
    <location>
        <position position="1"/>
    </location>
</feature>
<evidence type="ECO:0000256" key="1">
    <source>
        <dbReference type="ARBA" id="ARBA00004141"/>
    </source>
</evidence>
<comment type="caution">
    <text evidence="8">The sequence shown here is derived from an EMBL/GenBank/DDBJ whole genome shotgun (WGS) entry which is preliminary data.</text>
</comment>
<evidence type="ECO:0000256" key="5">
    <source>
        <dbReference type="ARBA" id="ARBA00023136"/>
    </source>
</evidence>
<proteinExistence type="inferred from homology"/>
<keyword evidence="4 7" id="KW-1133">Transmembrane helix</keyword>
<feature type="compositionally biased region" description="Pro residues" evidence="6">
    <location>
        <begin position="155"/>
        <end position="166"/>
    </location>
</feature>
<keyword evidence="5 7" id="KW-0472">Membrane</keyword>
<sequence>MLNFTGISIWGGIFYIISGSLSVASDRYHNQSLINGNLAMNIISSISSGIGIIFCGIDLIIAMDDYDRPYMYEHKYRVFQGSQLRKGVVGVLVVFLLLELCVSISSAAFSCKVLCCNDMPMTAGQQCDIQLTQHEVASASAPNYPATSQQISYNIPPPPPYLPTSL</sequence>
<dbReference type="EMBL" id="JAATIS010004040">
    <property type="protein sequence ID" value="KAG2463030.1"/>
    <property type="molecule type" value="Genomic_DNA"/>
</dbReference>
<evidence type="ECO:0000256" key="2">
    <source>
        <dbReference type="ARBA" id="ARBA00009565"/>
    </source>
</evidence>
<evidence type="ECO:0000256" key="7">
    <source>
        <dbReference type="SAM" id="Phobius"/>
    </source>
</evidence>
<reference evidence="8 9" key="1">
    <citation type="journal article" date="2021" name="Cell">
        <title>Tracing the genetic footprints of vertebrate landing in non-teleost ray-finned fishes.</title>
        <authorList>
            <person name="Bi X."/>
            <person name="Wang K."/>
            <person name="Yang L."/>
            <person name="Pan H."/>
            <person name="Jiang H."/>
            <person name="Wei Q."/>
            <person name="Fang M."/>
            <person name="Yu H."/>
            <person name="Zhu C."/>
            <person name="Cai Y."/>
            <person name="He Y."/>
            <person name="Gan X."/>
            <person name="Zeng H."/>
            <person name="Yu D."/>
            <person name="Zhu Y."/>
            <person name="Jiang H."/>
            <person name="Qiu Q."/>
            <person name="Yang H."/>
            <person name="Zhang Y.E."/>
            <person name="Wang W."/>
            <person name="Zhu M."/>
            <person name="He S."/>
            <person name="Zhang G."/>
        </authorList>
    </citation>
    <scope>NUCLEOTIDE SEQUENCE [LARGE SCALE GENOMIC DNA]</scope>
    <source>
        <strain evidence="8">Bchr_013</strain>
    </source>
</reference>
<evidence type="ECO:0000313" key="8">
    <source>
        <dbReference type="EMBL" id="KAG2463030.1"/>
    </source>
</evidence>
<feature type="transmembrane region" description="Helical" evidence="7">
    <location>
        <begin position="45"/>
        <end position="66"/>
    </location>
</feature>
<keyword evidence="3 7" id="KW-0812">Transmembrane</keyword>
<evidence type="ECO:0000256" key="4">
    <source>
        <dbReference type="ARBA" id="ARBA00022989"/>
    </source>
</evidence>
<organism evidence="8 9">
    <name type="scientific">Polypterus senegalus</name>
    <name type="common">Senegal bichir</name>
    <dbReference type="NCBI Taxonomy" id="55291"/>
    <lineage>
        <taxon>Eukaryota</taxon>
        <taxon>Metazoa</taxon>
        <taxon>Chordata</taxon>
        <taxon>Craniata</taxon>
        <taxon>Vertebrata</taxon>
        <taxon>Euteleostomi</taxon>
        <taxon>Actinopterygii</taxon>
        <taxon>Polypteriformes</taxon>
        <taxon>Polypteridae</taxon>
        <taxon>Polypterus</taxon>
    </lineage>
</organism>
<dbReference type="GO" id="GO:0016020">
    <property type="term" value="C:membrane"/>
    <property type="evidence" value="ECO:0007669"/>
    <property type="project" value="UniProtKB-SubCell"/>
</dbReference>
<name>A0A8X7X8T7_POLSE</name>
<dbReference type="InterPro" id="IPR030417">
    <property type="entry name" value="MS4A"/>
</dbReference>
<dbReference type="InterPro" id="IPR007237">
    <property type="entry name" value="CD20-like"/>
</dbReference>
<protein>
    <submittedName>
        <fullName evidence="8">M4A8 protein</fullName>
    </submittedName>
</protein>
<dbReference type="PANTHER" id="PTHR23320">
    <property type="entry name" value="MEMBRANE-SPANNING 4-DOMAINS SUBFAMILY A MS4A -RELATED"/>
    <property type="match status" value="1"/>
</dbReference>
<evidence type="ECO:0000256" key="3">
    <source>
        <dbReference type="ARBA" id="ARBA00022692"/>
    </source>
</evidence>
<gene>
    <name evidence="8" type="primary">Ms4a8_1</name>
    <name evidence="8" type="ORF">GTO96_0001306</name>
</gene>
<comment type="subcellular location">
    <subcellularLocation>
        <location evidence="1">Membrane</location>
        <topology evidence="1">Multi-pass membrane protein</topology>
    </subcellularLocation>
</comment>
<feature type="region of interest" description="Disordered" evidence="6">
    <location>
        <begin position="146"/>
        <end position="166"/>
    </location>
</feature>
<feature type="non-terminal residue" evidence="8">
    <location>
        <position position="166"/>
    </location>
</feature>
<feature type="transmembrane region" description="Helical" evidence="7">
    <location>
        <begin position="87"/>
        <end position="109"/>
    </location>
</feature>
<comment type="similarity">
    <text evidence="2">Belongs to the MS4A family.</text>
</comment>
<dbReference type="Pfam" id="PF04103">
    <property type="entry name" value="CD20"/>
    <property type="match status" value="1"/>
</dbReference>
<accession>A0A8X7X8T7</accession>
<keyword evidence="9" id="KW-1185">Reference proteome</keyword>
<dbReference type="Proteomes" id="UP000886611">
    <property type="component" value="Unassembled WGS sequence"/>
</dbReference>
<evidence type="ECO:0000313" key="9">
    <source>
        <dbReference type="Proteomes" id="UP000886611"/>
    </source>
</evidence>
<dbReference type="AlphaFoldDB" id="A0A8X7X8T7"/>
<evidence type="ECO:0000256" key="6">
    <source>
        <dbReference type="SAM" id="MobiDB-lite"/>
    </source>
</evidence>
<dbReference type="PANTHER" id="PTHR23320:SF128">
    <property type="entry name" value="MEMBRANE-SPANNING 4-DOMAINS SUBFAMILY A MEMBER 4A"/>
    <property type="match status" value="1"/>
</dbReference>